<gene>
    <name evidence="1" type="ORF">S06H3_64448</name>
</gene>
<dbReference type="EMBL" id="BARV01043052">
    <property type="protein sequence ID" value="GAI53368.1"/>
    <property type="molecule type" value="Genomic_DNA"/>
</dbReference>
<comment type="caution">
    <text evidence="1">The sequence shown here is derived from an EMBL/GenBank/DDBJ whole genome shotgun (WGS) entry which is preliminary data.</text>
</comment>
<dbReference type="AlphaFoldDB" id="X1PBY2"/>
<reference evidence="1" key="1">
    <citation type="journal article" date="2014" name="Front. Microbiol.">
        <title>High frequency of phylogenetically diverse reductive dehalogenase-homologous genes in deep subseafloor sedimentary metagenomes.</title>
        <authorList>
            <person name="Kawai M."/>
            <person name="Futagami T."/>
            <person name="Toyoda A."/>
            <person name="Takaki Y."/>
            <person name="Nishi S."/>
            <person name="Hori S."/>
            <person name="Arai W."/>
            <person name="Tsubouchi T."/>
            <person name="Morono Y."/>
            <person name="Uchiyama I."/>
            <person name="Ito T."/>
            <person name="Fujiyama A."/>
            <person name="Inagaki F."/>
            <person name="Takami H."/>
        </authorList>
    </citation>
    <scope>NUCLEOTIDE SEQUENCE</scope>
    <source>
        <strain evidence="1">Expedition CK06-06</strain>
    </source>
</reference>
<feature type="non-terminal residue" evidence="1">
    <location>
        <position position="80"/>
    </location>
</feature>
<evidence type="ECO:0000313" key="1">
    <source>
        <dbReference type="EMBL" id="GAI53368.1"/>
    </source>
</evidence>
<organism evidence="1">
    <name type="scientific">marine sediment metagenome</name>
    <dbReference type="NCBI Taxonomy" id="412755"/>
    <lineage>
        <taxon>unclassified sequences</taxon>
        <taxon>metagenomes</taxon>
        <taxon>ecological metagenomes</taxon>
    </lineage>
</organism>
<proteinExistence type="predicted"/>
<sequence>MATIVSDAEALAFLALPATVVNQNSDATQLVLYVKATINFVVGDELIIGRGTVREEIKIIDSIQSGISLTMTVNLEFAHT</sequence>
<accession>X1PBY2</accession>
<name>X1PBY2_9ZZZZ</name>
<protein>
    <submittedName>
        <fullName evidence="1">Uncharacterized protein</fullName>
    </submittedName>
</protein>